<sequence>MNTPIVHSLKRRDEEIRAEVHALLADRFGYIPQCWTVGVRDGVVSLRGDRPSRGDALAVRTCVHQIDGVVSVEDRQTYATDQAPGPSAREAPQAAQAPQARVDARRGRSLG</sequence>
<evidence type="ECO:0000256" key="1">
    <source>
        <dbReference type="SAM" id="MobiDB-lite"/>
    </source>
</evidence>
<dbReference type="Proteomes" id="UP000676325">
    <property type="component" value="Unassembled WGS sequence"/>
</dbReference>
<proteinExistence type="predicted"/>
<protein>
    <recommendedName>
        <fullName evidence="4">BON domain-containing protein</fullName>
    </recommendedName>
</protein>
<evidence type="ECO:0008006" key="4">
    <source>
        <dbReference type="Google" id="ProtNLM"/>
    </source>
</evidence>
<keyword evidence="3" id="KW-1185">Reference proteome</keyword>
<organism evidence="2 3">
    <name type="scientific">Actinospica acidithermotolerans</name>
    <dbReference type="NCBI Taxonomy" id="2828514"/>
    <lineage>
        <taxon>Bacteria</taxon>
        <taxon>Bacillati</taxon>
        <taxon>Actinomycetota</taxon>
        <taxon>Actinomycetes</taxon>
        <taxon>Catenulisporales</taxon>
        <taxon>Actinospicaceae</taxon>
        <taxon>Actinospica</taxon>
    </lineage>
</organism>
<dbReference type="Gene3D" id="3.30.1340.30">
    <property type="match status" value="1"/>
</dbReference>
<gene>
    <name evidence="2" type="ORF">KDK95_26740</name>
</gene>
<reference evidence="2" key="1">
    <citation type="submission" date="2021-04" db="EMBL/GenBank/DDBJ databases">
        <title>Genome based classification of Actinospica acidithermotolerans sp. nov., an actinobacterium isolated from an Indonesian hot spring.</title>
        <authorList>
            <person name="Kusuma A.B."/>
            <person name="Putra K.E."/>
            <person name="Nafisah S."/>
            <person name="Loh J."/>
            <person name="Nouioui I."/>
            <person name="Goodfellow M."/>
        </authorList>
    </citation>
    <scope>NUCLEOTIDE SEQUENCE</scope>
    <source>
        <strain evidence="2">MGRD01-02</strain>
    </source>
</reference>
<name>A0A941EIX8_9ACTN</name>
<dbReference type="EMBL" id="JAGSOH010000106">
    <property type="protein sequence ID" value="MBR7829929.1"/>
    <property type="molecule type" value="Genomic_DNA"/>
</dbReference>
<comment type="caution">
    <text evidence="2">The sequence shown here is derived from an EMBL/GenBank/DDBJ whole genome shotgun (WGS) entry which is preliminary data.</text>
</comment>
<dbReference type="AlphaFoldDB" id="A0A941EIX8"/>
<feature type="compositionally biased region" description="Low complexity" evidence="1">
    <location>
        <begin position="86"/>
        <end position="101"/>
    </location>
</feature>
<feature type="compositionally biased region" description="Basic and acidic residues" evidence="1">
    <location>
        <begin position="102"/>
        <end position="111"/>
    </location>
</feature>
<evidence type="ECO:0000313" key="2">
    <source>
        <dbReference type="EMBL" id="MBR7829929.1"/>
    </source>
</evidence>
<evidence type="ECO:0000313" key="3">
    <source>
        <dbReference type="Proteomes" id="UP000676325"/>
    </source>
</evidence>
<feature type="region of interest" description="Disordered" evidence="1">
    <location>
        <begin position="74"/>
        <end position="111"/>
    </location>
</feature>
<dbReference type="RefSeq" id="WP_212521062.1">
    <property type="nucleotide sequence ID" value="NZ_JAGSOH010000106.1"/>
</dbReference>
<accession>A0A941EIX8</accession>